<dbReference type="AlphaFoldDB" id="A0A383AI16"/>
<protein>
    <recommendedName>
        <fullName evidence="6">ABC transporter domain-containing protein</fullName>
    </recommendedName>
</protein>
<dbReference type="GO" id="GO:0015658">
    <property type="term" value="F:branched-chain amino acid transmembrane transporter activity"/>
    <property type="evidence" value="ECO:0007669"/>
    <property type="project" value="TreeGrafter"/>
</dbReference>
<dbReference type="EMBL" id="UINC01192313">
    <property type="protein sequence ID" value="SVE07402.1"/>
    <property type="molecule type" value="Genomic_DNA"/>
</dbReference>
<dbReference type="GO" id="GO:0016887">
    <property type="term" value="F:ATP hydrolysis activity"/>
    <property type="evidence" value="ECO:0007669"/>
    <property type="project" value="InterPro"/>
</dbReference>
<keyword evidence="2" id="KW-0813">Transport</keyword>
<dbReference type="PANTHER" id="PTHR43820:SF4">
    <property type="entry name" value="HIGH-AFFINITY BRANCHED-CHAIN AMINO ACID TRANSPORT ATP-BINDING PROTEIN LIVF"/>
    <property type="match status" value="1"/>
</dbReference>
<feature type="domain" description="ABC transporter" evidence="6">
    <location>
        <begin position="1"/>
        <end position="215"/>
    </location>
</feature>
<proteinExistence type="inferred from homology"/>
<evidence type="ECO:0000256" key="4">
    <source>
        <dbReference type="ARBA" id="ARBA00022840"/>
    </source>
</evidence>
<reference evidence="7" key="1">
    <citation type="submission" date="2018-05" db="EMBL/GenBank/DDBJ databases">
        <authorList>
            <person name="Lanie J.A."/>
            <person name="Ng W.-L."/>
            <person name="Kazmierczak K.M."/>
            <person name="Andrzejewski T.M."/>
            <person name="Davidsen T.M."/>
            <person name="Wayne K.J."/>
            <person name="Tettelin H."/>
            <person name="Glass J.I."/>
            <person name="Rusch D."/>
            <person name="Podicherti R."/>
            <person name="Tsui H.-C.T."/>
            <person name="Winkler M.E."/>
        </authorList>
    </citation>
    <scope>NUCLEOTIDE SEQUENCE</scope>
</reference>
<feature type="non-terminal residue" evidence="7">
    <location>
        <position position="1"/>
    </location>
</feature>
<name>A0A383AI16_9ZZZZ</name>
<dbReference type="SUPFAM" id="SSF52540">
    <property type="entry name" value="P-loop containing nucleoside triphosphate hydrolases"/>
    <property type="match status" value="1"/>
</dbReference>
<evidence type="ECO:0000313" key="7">
    <source>
        <dbReference type="EMBL" id="SVE07402.1"/>
    </source>
</evidence>
<keyword evidence="4" id="KW-0067">ATP-binding</keyword>
<accession>A0A383AI16</accession>
<evidence type="ECO:0000259" key="6">
    <source>
        <dbReference type="PROSITE" id="PS50893"/>
    </source>
</evidence>
<dbReference type="InterPro" id="IPR003439">
    <property type="entry name" value="ABC_transporter-like_ATP-bd"/>
</dbReference>
<keyword evidence="5" id="KW-0029">Amino-acid transport</keyword>
<dbReference type="SMART" id="SM00382">
    <property type="entry name" value="AAA"/>
    <property type="match status" value="1"/>
</dbReference>
<evidence type="ECO:0000256" key="2">
    <source>
        <dbReference type="ARBA" id="ARBA00022448"/>
    </source>
</evidence>
<dbReference type="InterPro" id="IPR027417">
    <property type="entry name" value="P-loop_NTPase"/>
</dbReference>
<dbReference type="CDD" id="cd03224">
    <property type="entry name" value="ABC_TM1139_LivF_branched"/>
    <property type="match status" value="1"/>
</dbReference>
<sequence length="215" mass="22590">VSFRVPENKIVSLLGGNGSGKTTVINTLSGMLTPRAGNITFQGSEIAGESSDKMVKSGIVQVPQGREVFSDMTVRENLELGAATRRGMAAIRNDIDEMYVLFPRLKEKQALRAGSLSGGEQQQVALGRALMAKPKLLLMDEPSVGLSPLIVAAVIETIRQLHASGLTILIVEQNVGVAAAVAEDAYVLKDGAIAYSGSAPDLINDPEVLASYLGG</sequence>
<dbReference type="InterPro" id="IPR052156">
    <property type="entry name" value="BCAA_Transport_ATP-bd_LivF"/>
</dbReference>
<evidence type="ECO:0000256" key="3">
    <source>
        <dbReference type="ARBA" id="ARBA00022741"/>
    </source>
</evidence>
<dbReference type="GO" id="GO:0005524">
    <property type="term" value="F:ATP binding"/>
    <property type="evidence" value="ECO:0007669"/>
    <property type="project" value="UniProtKB-KW"/>
</dbReference>
<comment type="similarity">
    <text evidence="1">Belongs to the ABC transporter superfamily.</text>
</comment>
<evidence type="ECO:0000256" key="5">
    <source>
        <dbReference type="ARBA" id="ARBA00022970"/>
    </source>
</evidence>
<dbReference type="Gene3D" id="3.40.50.300">
    <property type="entry name" value="P-loop containing nucleotide triphosphate hydrolases"/>
    <property type="match status" value="1"/>
</dbReference>
<dbReference type="Pfam" id="PF00005">
    <property type="entry name" value="ABC_tran"/>
    <property type="match status" value="1"/>
</dbReference>
<dbReference type="GO" id="GO:0015807">
    <property type="term" value="P:L-amino acid transport"/>
    <property type="evidence" value="ECO:0007669"/>
    <property type="project" value="TreeGrafter"/>
</dbReference>
<organism evidence="7">
    <name type="scientific">marine metagenome</name>
    <dbReference type="NCBI Taxonomy" id="408172"/>
    <lineage>
        <taxon>unclassified sequences</taxon>
        <taxon>metagenomes</taxon>
        <taxon>ecological metagenomes</taxon>
    </lineage>
</organism>
<gene>
    <name evidence="7" type="ORF">METZ01_LOCUS460256</name>
</gene>
<keyword evidence="3" id="KW-0547">Nucleotide-binding</keyword>
<dbReference type="InterPro" id="IPR003593">
    <property type="entry name" value="AAA+_ATPase"/>
</dbReference>
<dbReference type="PROSITE" id="PS50893">
    <property type="entry name" value="ABC_TRANSPORTER_2"/>
    <property type="match status" value="1"/>
</dbReference>
<evidence type="ECO:0000256" key="1">
    <source>
        <dbReference type="ARBA" id="ARBA00005417"/>
    </source>
</evidence>
<dbReference type="PANTHER" id="PTHR43820">
    <property type="entry name" value="HIGH-AFFINITY BRANCHED-CHAIN AMINO ACID TRANSPORT ATP-BINDING PROTEIN LIVF"/>
    <property type="match status" value="1"/>
</dbReference>